<name>A0A812Q3M3_9DINO</name>
<evidence type="ECO:0000256" key="1">
    <source>
        <dbReference type="SAM" id="SignalP"/>
    </source>
</evidence>
<organism evidence="2 3">
    <name type="scientific">Symbiodinium natans</name>
    <dbReference type="NCBI Taxonomy" id="878477"/>
    <lineage>
        <taxon>Eukaryota</taxon>
        <taxon>Sar</taxon>
        <taxon>Alveolata</taxon>
        <taxon>Dinophyceae</taxon>
        <taxon>Suessiales</taxon>
        <taxon>Symbiodiniaceae</taxon>
        <taxon>Symbiodinium</taxon>
    </lineage>
</organism>
<gene>
    <name evidence="2" type="ORF">SNAT2548_LOCUS19004</name>
</gene>
<dbReference type="Proteomes" id="UP000604046">
    <property type="component" value="Unassembled WGS sequence"/>
</dbReference>
<comment type="caution">
    <text evidence="2">The sequence shown here is derived from an EMBL/GenBank/DDBJ whole genome shotgun (WGS) entry which is preliminary data.</text>
</comment>
<evidence type="ECO:0000313" key="3">
    <source>
        <dbReference type="Proteomes" id="UP000604046"/>
    </source>
</evidence>
<proteinExistence type="predicted"/>
<sequence>MHVRAVGMALIHCLSLINWSPAKSESKAAKRTDGEHDGEGPVIMFKWKKNQLAPDCLGCWQAAGAKQQREKKRKNCDAKCGAAGKTKKKPAAAKVKRRFSQVFAKATASKSAARPGTCKKKAPRRPISDIFAWRVSVPNVGKIGSA</sequence>
<dbReference type="EMBL" id="CAJNDS010002161">
    <property type="protein sequence ID" value="CAE7356679.1"/>
    <property type="molecule type" value="Genomic_DNA"/>
</dbReference>
<evidence type="ECO:0008006" key="4">
    <source>
        <dbReference type="Google" id="ProtNLM"/>
    </source>
</evidence>
<keyword evidence="3" id="KW-1185">Reference proteome</keyword>
<reference evidence="2" key="1">
    <citation type="submission" date="2021-02" db="EMBL/GenBank/DDBJ databases">
        <authorList>
            <person name="Dougan E. K."/>
            <person name="Rhodes N."/>
            <person name="Thang M."/>
            <person name="Chan C."/>
        </authorList>
    </citation>
    <scope>NUCLEOTIDE SEQUENCE</scope>
</reference>
<protein>
    <recommendedName>
        <fullName evidence="4">Secreted protein</fullName>
    </recommendedName>
</protein>
<feature type="signal peptide" evidence="1">
    <location>
        <begin position="1"/>
        <end position="24"/>
    </location>
</feature>
<evidence type="ECO:0000313" key="2">
    <source>
        <dbReference type="EMBL" id="CAE7356679.1"/>
    </source>
</evidence>
<keyword evidence="1" id="KW-0732">Signal</keyword>
<feature type="chain" id="PRO_5033060725" description="Secreted protein" evidence="1">
    <location>
        <begin position="25"/>
        <end position="146"/>
    </location>
</feature>
<accession>A0A812Q3M3</accession>
<dbReference type="AlphaFoldDB" id="A0A812Q3M3"/>